<keyword evidence="8" id="KW-1185">Reference proteome</keyword>
<comment type="similarity">
    <text evidence="1 6">Belongs to the carotenoid oxygenase family.</text>
</comment>
<dbReference type="PANTHER" id="PTHR10543">
    <property type="entry name" value="BETA-CAROTENE DIOXYGENASE"/>
    <property type="match status" value="1"/>
</dbReference>
<feature type="binding site" evidence="5">
    <location>
        <position position="244"/>
    </location>
    <ligand>
        <name>Fe cation</name>
        <dbReference type="ChEBI" id="CHEBI:24875"/>
        <note>catalytic</note>
    </ligand>
</feature>
<dbReference type="Proteomes" id="UP000286954">
    <property type="component" value="Chromosome"/>
</dbReference>
<evidence type="ECO:0000256" key="5">
    <source>
        <dbReference type="PIRSR" id="PIRSR604294-1"/>
    </source>
</evidence>
<accession>A0A3T0E8Q0</accession>
<evidence type="ECO:0000256" key="1">
    <source>
        <dbReference type="ARBA" id="ARBA00006787"/>
    </source>
</evidence>
<sequence>MVWKGVLVMNAPVPESNNGMERDAPSWLANIDNAYLRGLYAPVAHETTANELKVIGEIPADLCGAYMRNGPNQVYAPKSKHHWFDGDGMVHTIAFKDGKASYRSRFVQTAHFKANAARGEEQWPGYMGHPDPSAPPGAGSDGWLKDSGNTDLILHNGEVLALWYQAGVPVRLDPATGETLGEQTWGGALTRQVSAHAKTDPVTGELFFFDYNTKPPYMTYHVVSREGQMIRNVPIDVPGPRLPHDMAMTENYAILHDLPLFWDPELLPRGIHKVTFYPDMPSRFGVIPKYGNEGDVRWFEAEPCYIYHVTNAWEEGDWIVMEGCRVTEPCPPSKPGQGMYSRMMAFLLLKARFHRWKFNLKTGETREEWLDDRNAEFPTVNMDVAGRKSRYSYHVSIPTNRETMVFDGLIKFDTRTGSSQSLKFKDGWYGSESPFAPRLNSNGDEDDGYLITFITNEVDGQSECHIIDAKDIQAGPVARVILPARVPPGFHSTWVPGTEMGWA</sequence>
<gene>
    <name evidence="7" type="ORF">X907_1238</name>
</gene>
<keyword evidence="6 7" id="KW-0223">Dioxygenase</keyword>
<dbReference type="KEGG" id="gak:X907_1238"/>
<feature type="binding site" evidence="5">
    <location>
        <position position="491"/>
    </location>
    <ligand>
        <name>Fe cation</name>
        <dbReference type="ChEBI" id="CHEBI:24875"/>
        <note>catalytic</note>
    </ligand>
</feature>
<proteinExistence type="inferred from homology"/>
<dbReference type="Pfam" id="PF03055">
    <property type="entry name" value="RPE65"/>
    <property type="match status" value="1"/>
</dbReference>
<dbReference type="AlphaFoldDB" id="A0A3T0E8Q0"/>
<dbReference type="PANTHER" id="PTHR10543:SF89">
    <property type="entry name" value="CAROTENOID 9,10(9',10')-CLEAVAGE DIOXYGENASE 1"/>
    <property type="match status" value="1"/>
</dbReference>
<keyword evidence="2 5" id="KW-0479">Metal-binding</keyword>
<dbReference type="EMBL" id="CP018911">
    <property type="protein sequence ID" value="AZU03773.1"/>
    <property type="molecule type" value="Genomic_DNA"/>
</dbReference>
<evidence type="ECO:0000313" key="8">
    <source>
        <dbReference type="Proteomes" id="UP000286954"/>
    </source>
</evidence>
<evidence type="ECO:0000256" key="6">
    <source>
        <dbReference type="RuleBase" id="RU364048"/>
    </source>
</evidence>
<dbReference type="GO" id="GO:0016121">
    <property type="term" value="P:carotene catabolic process"/>
    <property type="evidence" value="ECO:0007669"/>
    <property type="project" value="TreeGrafter"/>
</dbReference>
<protein>
    <recommendedName>
        <fullName evidence="6">Dioxygenase</fullName>
        <ecNumber evidence="6">1.13.11.-</ecNumber>
    </recommendedName>
</protein>
<organism evidence="7 8">
    <name type="scientific">Glycocaulis alkaliphilus</name>
    <dbReference type="NCBI Taxonomy" id="1434191"/>
    <lineage>
        <taxon>Bacteria</taxon>
        <taxon>Pseudomonadati</taxon>
        <taxon>Pseudomonadota</taxon>
        <taxon>Alphaproteobacteria</taxon>
        <taxon>Maricaulales</taxon>
        <taxon>Maricaulaceae</taxon>
        <taxon>Glycocaulis</taxon>
    </lineage>
</organism>
<name>A0A3T0E8Q0_9PROT</name>
<dbReference type="GO" id="GO:0010436">
    <property type="term" value="F:carotenoid dioxygenase activity"/>
    <property type="evidence" value="ECO:0007669"/>
    <property type="project" value="TreeGrafter"/>
</dbReference>
<evidence type="ECO:0000313" key="7">
    <source>
        <dbReference type="EMBL" id="AZU03773.1"/>
    </source>
</evidence>
<evidence type="ECO:0000256" key="4">
    <source>
        <dbReference type="ARBA" id="ARBA00023004"/>
    </source>
</evidence>
<evidence type="ECO:0000256" key="2">
    <source>
        <dbReference type="ARBA" id="ARBA00022723"/>
    </source>
</evidence>
<dbReference type="InterPro" id="IPR004294">
    <property type="entry name" value="Carotenoid_Oase"/>
</dbReference>
<dbReference type="EC" id="1.13.11.-" evidence="6"/>
<keyword evidence="4 5" id="KW-0408">Iron</keyword>
<feature type="binding site" evidence="5">
    <location>
        <position position="196"/>
    </location>
    <ligand>
        <name>Fe cation</name>
        <dbReference type="ChEBI" id="CHEBI:24875"/>
        <note>catalytic</note>
    </ligand>
</feature>
<evidence type="ECO:0000256" key="3">
    <source>
        <dbReference type="ARBA" id="ARBA00023002"/>
    </source>
</evidence>
<dbReference type="GO" id="GO:0046872">
    <property type="term" value="F:metal ion binding"/>
    <property type="evidence" value="ECO:0007669"/>
    <property type="project" value="UniProtKB-KW"/>
</dbReference>
<keyword evidence="3 6" id="KW-0560">Oxidoreductase</keyword>
<feature type="binding site" evidence="5">
    <location>
        <position position="308"/>
    </location>
    <ligand>
        <name>Fe cation</name>
        <dbReference type="ChEBI" id="CHEBI:24875"/>
        <note>catalytic</note>
    </ligand>
</feature>
<comment type="cofactor">
    <cofactor evidence="5 6">
        <name>Fe(2+)</name>
        <dbReference type="ChEBI" id="CHEBI:29033"/>
    </cofactor>
    <text evidence="5 6">Binds 1 Fe(2+) ion per subunit.</text>
</comment>
<reference evidence="7 8" key="1">
    <citation type="submission" date="2016-12" db="EMBL/GenBank/DDBJ databases">
        <title>The genome of dimorphic prosthecate Glycocaulis alkaliphilus 6b-8t, isolated from crude oil dictates its adaptability in petroleum environments.</title>
        <authorList>
            <person name="Wu X.-L."/>
            <person name="Geng S."/>
        </authorList>
    </citation>
    <scope>NUCLEOTIDE SEQUENCE [LARGE SCALE GENOMIC DNA]</scope>
    <source>
        <strain evidence="7 8">6B-8</strain>
    </source>
</reference>